<dbReference type="GeneID" id="81587850"/>
<dbReference type="EMBL" id="JAQJAE010000003">
    <property type="protein sequence ID" value="KAJ5603595.1"/>
    <property type="molecule type" value="Genomic_DNA"/>
</dbReference>
<dbReference type="AlphaFoldDB" id="A0AAD6H4I4"/>
<organism evidence="1 2">
    <name type="scientific">Penicillium hordei</name>
    <dbReference type="NCBI Taxonomy" id="40994"/>
    <lineage>
        <taxon>Eukaryota</taxon>
        <taxon>Fungi</taxon>
        <taxon>Dikarya</taxon>
        <taxon>Ascomycota</taxon>
        <taxon>Pezizomycotina</taxon>
        <taxon>Eurotiomycetes</taxon>
        <taxon>Eurotiomycetidae</taxon>
        <taxon>Eurotiales</taxon>
        <taxon>Aspergillaceae</taxon>
        <taxon>Penicillium</taxon>
    </lineage>
</organism>
<dbReference type="Proteomes" id="UP001213799">
    <property type="component" value="Unassembled WGS sequence"/>
</dbReference>
<reference evidence="1" key="1">
    <citation type="journal article" date="2023" name="IMA Fungus">
        <title>Comparative genomic study of the Penicillium genus elucidates a diverse pangenome and 15 lateral gene transfer events.</title>
        <authorList>
            <person name="Petersen C."/>
            <person name="Sorensen T."/>
            <person name="Nielsen M.R."/>
            <person name="Sondergaard T.E."/>
            <person name="Sorensen J.L."/>
            <person name="Fitzpatrick D.A."/>
            <person name="Frisvad J.C."/>
            <person name="Nielsen K.L."/>
        </authorList>
    </citation>
    <scope>NUCLEOTIDE SEQUENCE</scope>
    <source>
        <strain evidence="1">IBT 12815</strain>
    </source>
</reference>
<evidence type="ECO:0000313" key="1">
    <source>
        <dbReference type="EMBL" id="KAJ5603595.1"/>
    </source>
</evidence>
<comment type="caution">
    <text evidence="1">The sequence shown here is derived from an EMBL/GenBank/DDBJ whole genome shotgun (WGS) entry which is preliminary data.</text>
</comment>
<reference evidence="1" key="2">
    <citation type="submission" date="2023-01" db="EMBL/GenBank/DDBJ databases">
        <authorList>
            <person name="Petersen C."/>
        </authorList>
    </citation>
    <scope>NUCLEOTIDE SEQUENCE</scope>
    <source>
        <strain evidence="1">IBT 12815</strain>
    </source>
</reference>
<evidence type="ECO:0000313" key="2">
    <source>
        <dbReference type="Proteomes" id="UP001213799"/>
    </source>
</evidence>
<accession>A0AAD6H4I4</accession>
<gene>
    <name evidence="1" type="ORF">N7537_006551</name>
</gene>
<proteinExistence type="predicted"/>
<sequence length="65" mass="7663">MENGGQWWVHSSSYRNEWWDCDKAHGWELFLVSMGLRLLDWDEPPQPRTTQCARTRGELGLDPLC</sequence>
<name>A0AAD6H4I4_9EURO</name>
<dbReference type="RefSeq" id="XP_056753393.1">
    <property type="nucleotide sequence ID" value="XM_056897608.1"/>
</dbReference>
<protein>
    <submittedName>
        <fullName evidence="1">Uncharacterized protein</fullName>
    </submittedName>
</protein>
<keyword evidence="2" id="KW-1185">Reference proteome</keyword>